<dbReference type="EMBL" id="MT144886">
    <property type="protein sequence ID" value="QJI00933.1"/>
    <property type="molecule type" value="Genomic_DNA"/>
</dbReference>
<keyword evidence="1" id="KW-0540">Nuclease</keyword>
<dbReference type="Pfam" id="PF02739">
    <property type="entry name" value="5_3_exonuc_N"/>
    <property type="match status" value="1"/>
</dbReference>
<dbReference type="GO" id="GO:0008409">
    <property type="term" value="F:5'-3' exonuclease activity"/>
    <property type="evidence" value="ECO:0007669"/>
    <property type="project" value="InterPro"/>
</dbReference>
<dbReference type="InterPro" id="IPR002421">
    <property type="entry name" value="5-3_exonuclease"/>
</dbReference>
<dbReference type="Gene3D" id="3.40.50.1010">
    <property type="entry name" value="5'-nuclease"/>
    <property type="match status" value="1"/>
</dbReference>
<dbReference type="SUPFAM" id="SSF47807">
    <property type="entry name" value="5' to 3' exonuclease, C-terminal subdomain"/>
    <property type="match status" value="1"/>
</dbReference>
<dbReference type="EMBL" id="MT144394">
    <property type="protein sequence ID" value="QJA53108.1"/>
    <property type="molecule type" value="Genomic_DNA"/>
</dbReference>
<evidence type="ECO:0000256" key="2">
    <source>
        <dbReference type="ARBA" id="ARBA00022801"/>
    </source>
</evidence>
<evidence type="ECO:0000256" key="1">
    <source>
        <dbReference type="ARBA" id="ARBA00022722"/>
    </source>
</evidence>
<dbReference type="GO" id="GO:0017108">
    <property type="term" value="F:5'-flap endonuclease activity"/>
    <property type="evidence" value="ECO:0007669"/>
    <property type="project" value="InterPro"/>
</dbReference>
<dbReference type="InterPro" id="IPR036279">
    <property type="entry name" value="5-3_exonuclease_C_sf"/>
</dbReference>
<reference evidence="4" key="1">
    <citation type="submission" date="2020-03" db="EMBL/GenBank/DDBJ databases">
        <title>The deep terrestrial virosphere.</title>
        <authorList>
            <person name="Holmfeldt K."/>
            <person name="Nilsson E."/>
            <person name="Simone D."/>
            <person name="Lopez-Fernandez M."/>
            <person name="Wu X."/>
            <person name="de Brujin I."/>
            <person name="Lundin D."/>
            <person name="Andersson A."/>
            <person name="Bertilsson S."/>
            <person name="Dopson M."/>
        </authorList>
    </citation>
    <scope>NUCLEOTIDE SEQUENCE</scope>
    <source>
        <strain evidence="4">TM448A03236</strain>
        <strain evidence="5">TM448B02175</strain>
    </source>
</reference>
<gene>
    <name evidence="4" type="ORF">TM448A03236_0006</name>
    <name evidence="5" type="ORF">TM448B02175_0008</name>
</gene>
<evidence type="ECO:0000259" key="3">
    <source>
        <dbReference type="SMART" id="SM00475"/>
    </source>
</evidence>
<dbReference type="PANTHER" id="PTHR42646:SF4">
    <property type="entry name" value="5'-3' EXONUCLEASE FAMILY PROTEIN"/>
    <property type="match status" value="1"/>
</dbReference>
<evidence type="ECO:0000313" key="5">
    <source>
        <dbReference type="EMBL" id="QJI00933.1"/>
    </source>
</evidence>
<feature type="domain" description="5'-3' exonuclease" evidence="3">
    <location>
        <begin position="42"/>
        <end position="230"/>
    </location>
</feature>
<keyword evidence="4" id="KW-0269">Exonuclease</keyword>
<evidence type="ECO:0000313" key="4">
    <source>
        <dbReference type="EMBL" id="QJA53108.1"/>
    </source>
</evidence>
<name>A0A6H2A020_9ZZZZ</name>
<dbReference type="PANTHER" id="PTHR42646">
    <property type="entry name" value="FLAP ENDONUCLEASE XNI"/>
    <property type="match status" value="1"/>
</dbReference>
<dbReference type="Gene3D" id="1.10.150.20">
    <property type="entry name" value="5' to 3' exonuclease, C-terminal subdomain"/>
    <property type="match status" value="1"/>
</dbReference>
<accession>A0A6H2A020</accession>
<dbReference type="GO" id="GO:0003677">
    <property type="term" value="F:DNA binding"/>
    <property type="evidence" value="ECO:0007669"/>
    <property type="project" value="InterPro"/>
</dbReference>
<keyword evidence="2" id="KW-0378">Hydrolase</keyword>
<dbReference type="AlphaFoldDB" id="A0A6H2A020"/>
<protein>
    <submittedName>
        <fullName evidence="4">Putative exonuclease</fullName>
    </submittedName>
</protein>
<dbReference type="SMART" id="SM00475">
    <property type="entry name" value="53EXOc"/>
    <property type="match status" value="1"/>
</dbReference>
<organism evidence="4">
    <name type="scientific">viral metagenome</name>
    <dbReference type="NCBI Taxonomy" id="1070528"/>
    <lineage>
        <taxon>unclassified sequences</taxon>
        <taxon>metagenomes</taxon>
        <taxon>organismal metagenomes</taxon>
    </lineage>
</organism>
<dbReference type="SUPFAM" id="SSF88723">
    <property type="entry name" value="PIN domain-like"/>
    <property type="match status" value="1"/>
</dbReference>
<sequence>MSTVLLLDADILCYQTTASVETEVDWGDDFWTLHSDLQEAIDRLGADVAYLTDKLSADEVILCFTDGENFRKQIYPQYKTNRKGVRKPLAYSALVAHCKENYETFTRPNLEADDVMGILATWPKFRPGAKKVIVSEDKDLKTIGNAWLFNPAKHDEPVFNDPHEAYLYFLEQTLTGDTTDGYPGCPGIGPVKAKAALEKAAEGAEWAAVVALYLKAGLSEEVALQQARCARILHATDYDFKRKEPKLWLPPQTISASTT</sequence>
<dbReference type="InterPro" id="IPR029060">
    <property type="entry name" value="PIN-like_dom_sf"/>
</dbReference>
<dbReference type="InterPro" id="IPR020046">
    <property type="entry name" value="5-3_exonucl_a-hlix_arch_N"/>
</dbReference>
<dbReference type="InterPro" id="IPR038969">
    <property type="entry name" value="FEN"/>
</dbReference>
<dbReference type="GO" id="GO:0033567">
    <property type="term" value="P:DNA replication, Okazaki fragment processing"/>
    <property type="evidence" value="ECO:0007669"/>
    <property type="project" value="InterPro"/>
</dbReference>
<proteinExistence type="predicted"/>